<dbReference type="InterPro" id="IPR002692">
    <property type="entry name" value="S45"/>
</dbReference>
<keyword evidence="2" id="KW-0732">Signal</keyword>
<evidence type="ECO:0000256" key="4">
    <source>
        <dbReference type="ARBA" id="ARBA00023145"/>
    </source>
</evidence>
<dbReference type="SUPFAM" id="SSF56235">
    <property type="entry name" value="N-terminal nucleophile aminohydrolases (Ntn hydrolases)"/>
    <property type="match status" value="1"/>
</dbReference>
<comment type="similarity">
    <text evidence="1">Belongs to the peptidase S45 family.</text>
</comment>
<accession>A0ABT3L4S2</accession>
<dbReference type="Gene3D" id="1.10.439.10">
    <property type="entry name" value="Penicillin Amidohydrolase, domain 1"/>
    <property type="match status" value="1"/>
</dbReference>
<reference evidence="5 6" key="1">
    <citation type="submission" date="2021-08" db="EMBL/GenBank/DDBJ databases">
        <title>Draft genome sequence of Spirulina subsalsa with high tolerance to salinity and hype-accumulation of phycocyanin.</title>
        <authorList>
            <person name="Pei H."/>
            <person name="Jiang L."/>
        </authorList>
    </citation>
    <scope>NUCLEOTIDE SEQUENCE [LARGE SCALE GENOMIC DNA]</scope>
    <source>
        <strain evidence="5 6">FACHB-351</strain>
    </source>
</reference>
<keyword evidence="6" id="KW-1185">Reference proteome</keyword>
<organism evidence="5 6">
    <name type="scientific">Spirulina subsalsa FACHB-351</name>
    <dbReference type="NCBI Taxonomy" id="234711"/>
    <lineage>
        <taxon>Bacteria</taxon>
        <taxon>Bacillati</taxon>
        <taxon>Cyanobacteriota</taxon>
        <taxon>Cyanophyceae</taxon>
        <taxon>Spirulinales</taxon>
        <taxon>Spirulinaceae</taxon>
        <taxon>Spirulina</taxon>
    </lineage>
</organism>
<dbReference type="Gene3D" id="2.30.120.10">
    <property type="match status" value="1"/>
</dbReference>
<sequence>MTSQRTEILWDSWGVPHIFAPDLEQVLTGFGYAQMHSHGNLILRLYGQSRGKAAEYWGEDYLPSDRYVHQMGIPERAQQWYRSQTPQMRRYLDAFAGGMNRYAQDHPQLLAESLKVVFPLTGVDVLAHLQRVIHFQFLSPPFRTPLLPQGSNGWAIAPSHSASQNALLLANPHLPWRDFYLWYEAHWETPQTKLYGAALVGMPMLAIAFNQHLGWTATVNTHNGRTFYELTLAPDGYQWEGGVRPFQQQEKHLKIKQSDGTFRTESLIIERSIHGVILEKNQQKAIALKVVGLDRPHLLAQFLHMAEARNFRQFQQAMSQLQLPLFNILYADQAGEIAYIFNALIPQHSQGNWQDWKKTIPGHQTNTLWTDYHPYQDLPQLVNPATGWLQNTNDPPWTSTFPPLLQPDHYPAYFAPNSLTGAFDIFRTQRSLKMLLDSPSWTLQQVIDAKFSSHLELADRILDDLINAAQDSPRPLIQQAVNILSHWDRQANANSKGAALFAMWFLSMNQQSLFSTPWNPADPLNTPQGLSNPQQAVSILENSTLQLEFACGKINVEWGDCVRLKYGTVERPASGASGKLGSFRVLDISPDGEQKFQVVGGDGYMAAMEFSQPLRAKVLNPYGNATQPHSPHRGDQIPLYAQQEMRPLWWTRSEIEDHLEERQELL</sequence>
<name>A0ABT3L4S2_9CYAN</name>
<keyword evidence="4" id="KW-0865">Zymogen</keyword>
<comment type="caution">
    <text evidence="5">The sequence shown here is derived from an EMBL/GenBank/DDBJ whole genome shotgun (WGS) entry which is preliminary data.</text>
</comment>
<dbReference type="InterPro" id="IPR029055">
    <property type="entry name" value="Ntn_hydrolases_N"/>
</dbReference>
<dbReference type="PANTHER" id="PTHR34218">
    <property type="entry name" value="PEPTIDASE S45 PENICILLIN AMIDASE"/>
    <property type="match status" value="1"/>
</dbReference>
<evidence type="ECO:0000313" key="6">
    <source>
        <dbReference type="Proteomes" id="UP001526426"/>
    </source>
</evidence>
<dbReference type="Gene3D" id="1.10.1400.10">
    <property type="match status" value="1"/>
</dbReference>
<dbReference type="Proteomes" id="UP001526426">
    <property type="component" value="Unassembled WGS sequence"/>
</dbReference>
<dbReference type="InterPro" id="IPR023343">
    <property type="entry name" value="Penicillin_amidase_dom1"/>
</dbReference>
<dbReference type="PIRSF" id="PIRSF001227">
    <property type="entry name" value="Pen_acylase"/>
    <property type="match status" value="1"/>
</dbReference>
<evidence type="ECO:0000256" key="2">
    <source>
        <dbReference type="ARBA" id="ARBA00022729"/>
    </source>
</evidence>
<dbReference type="PANTHER" id="PTHR34218:SF3">
    <property type="entry name" value="ACYL-HOMOSERINE LACTONE ACYLASE PVDQ"/>
    <property type="match status" value="1"/>
</dbReference>
<dbReference type="InterPro" id="IPR043146">
    <property type="entry name" value="Penicillin_amidase_N_B-knob"/>
</dbReference>
<dbReference type="Pfam" id="PF01804">
    <property type="entry name" value="Penicil_amidase"/>
    <property type="match status" value="1"/>
</dbReference>
<evidence type="ECO:0000256" key="1">
    <source>
        <dbReference type="ARBA" id="ARBA00006586"/>
    </source>
</evidence>
<evidence type="ECO:0000313" key="5">
    <source>
        <dbReference type="EMBL" id="MCW6035980.1"/>
    </source>
</evidence>
<proteinExistence type="inferred from homology"/>
<dbReference type="InterPro" id="IPR014395">
    <property type="entry name" value="Pen/GL7ACA/AHL_acylase"/>
</dbReference>
<keyword evidence="3" id="KW-0378">Hydrolase</keyword>
<dbReference type="EMBL" id="JAIHOM010000024">
    <property type="protein sequence ID" value="MCW6035980.1"/>
    <property type="molecule type" value="Genomic_DNA"/>
</dbReference>
<gene>
    <name evidence="5" type="ORF">K4A83_06800</name>
</gene>
<protein>
    <submittedName>
        <fullName evidence="5">Acylase</fullName>
    </submittedName>
</protein>
<dbReference type="CDD" id="cd01936">
    <property type="entry name" value="Ntn_CA"/>
    <property type="match status" value="1"/>
</dbReference>
<dbReference type="Gene3D" id="3.60.20.10">
    <property type="entry name" value="Glutamine Phosphoribosylpyrophosphate, subunit 1, domain 1"/>
    <property type="match status" value="1"/>
</dbReference>
<evidence type="ECO:0000256" key="3">
    <source>
        <dbReference type="ARBA" id="ARBA00022801"/>
    </source>
</evidence>
<dbReference type="InterPro" id="IPR043147">
    <property type="entry name" value="Penicillin_amidase_A-knob"/>
</dbReference>